<dbReference type="Proteomes" id="UP000499080">
    <property type="component" value="Unassembled WGS sequence"/>
</dbReference>
<protein>
    <submittedName>
        <fullName evidence="1">Uncharacterized protein</fullName>
    </submittedName>
</protein>
<organism evidence="1 2">
    <name type="scientific">Araneus ventricosus</name>
    <name type="common">Orbweaver spider</name>
    <name type="synonym">Epeira ventricosa</name>
    <dbReference type="NCBI Taxonomy" id="182803"/>
    <lineage>
        <taxon>Eukaryota</taxon>
        <taxon>Metazoa</taxon>
        <taxon>Ecdysozoa</taxon>
        <taxon>Arthropoda</taxon>
        <taxon>Chelicerata</taxon>
        <taxon>Arachnida</taxon>
        <taxon>Araneae</taxon>
        <taxon>Araneomorphae</taxon>
        <taxon>Entelegynae</taxon>
        <taxon>Araneoidea</taxon>
        <taxon>Araneidae</taxon>
        <taxon>Araneus</taxon>
    </lineage>
</organism>
<keyword evidence="2" id="KW-1185">Reference proteome</keyword>
<reference evidence="1 2" key="1">
    <citation type="journal article" date="2019" name="Sci. Rep.">
        <title>Orb-weaving spider Araneus ventricosus genome elucidates the spidroin gene catalogue.</title>
        <authorList>
            <person name="Kono N."/>
            <person name="Nakamura H."/>
            <person name="Ohtoshi R."/>
            <person name="Moran D.A.P."/>
            <person name="Shinohara A."/>
            <person name="Yoshida Y."/>
            <person name="Fujiwara M."/>
            <person name="Mori M."/>
            <person name="Tomita M."/>
            <person name="Arakawa K."/>
        </authorList>
    </citation>
    <scope>NUCLEOTIDE SEQUENCE [LARGE SCALE GENOMIC DNA]</scope>
</reference>
<sequence length="92" mass="10608">MMVKFGNIMISEYHLCYAHAVHLAMCDVLYKKREDLGERTFEIENISYEEEGEDIDESGDLIEVLDKALDLEFEGGIATNDMFHIDCAENNR</sequence>
<proteinExistence type="predicted"/>
<accession>A0A4Y2AXP7</accession>
<name>A0A4Y2AXP7_ARAVE</name>
<dbReference type="AlphaFoldDB" id="A0A4Y2AXP7"/>
<evidence type="ECO:0000313" key="2">
    <source>
        <dbReference type="Proteomes" id="UP000499080"/>
    </source>
</evidence>
<dbReference type="EMBL" id="BGPR01000036">
    <property type="protein sequence ID" value="GBL84307.1"/>
    <property type="molecule type" value="Genomic_DNA"/>
</dbReference>
<gene>
    <name evidence="1" type="ORF">AVEN_118678_1</name>
</gene>
<dbReference type="OrthoDB" id="8124016at2759"/>
<evidence type="ECO:0000313" key="1">
    <source>
        <dbReference type="EMBL" id="GBL84307.1"/>
    </source>
</evidence>
<comment type="caution">
    <text evidence="1">The sequence shown here is derived from an EMBL/GenBank/DDBJ whole genome shotgun (WGS) entry which is preliminary data.</text>
</comment>